<comment type="similarity">
    <text evidence="2">Belongs to the TMEM86 family.</text>
</comment>
<sequence length="251" mass="27748">MTTTNTTHFLNSRLLGFNAAFLIAAAWQIHALLNDLSNQAFISKFLLCFILFFLLIDQLGKSAPLNIVISVLFCLIGDVLLQPLDMDYTDLADARQFHFILGVLSFCIAYGSLARYLMRLNPSWRAAIKAQPATLILNSVASLAVLVWIALNNQAAPYLLLVLLIYSPIVVGLATMAFYVRARITSPPYIALLIGCNSIVFSDTLIGLTAFAKLTFPLAPNPVWILSTYIVGIFLVFNAVIFIEKQSRNVK</sequence>
<feature type="transmembrane region" description="Helical" evidence="6">
    <location>
        <begin position="12"/>
        <end position="33"/>
    </location>
</feature>
<feature type="transmembrane region" description="Helical" evidence="6">
    <location>
        <begin position="63"/>
        <end position="84"/>
    </location>
</feature>
<evidence type="ECO:0000256" key="1">
    <source>
        <dbReference type="ARBA" id="ARBA00004141"/>
    </source>
</evidence>
<keyword evidence="5 6" id="KW-0472">Membrane</keyword>
<comment type="subcellular location">
    <subcellularLocation>
        <location evidence="1">Membrane</location>
        <topology evidence="1">Multi-pass membrane protein</topology>
    </subcellularLocation>
</comment>
<dbReference type="AlphaFoldDB" id="A0A4R5W397"/>
<organism evidence="7 8">
    <name type="scientific">Sapientia aquatica</name>
    <dbReference type="NCBI Taxonomy" id="1549640"/>
    <lineage>
        <taxon>Bacteria</taxon>
        <taxon>Pseudomonadati</taxon>
        <taxon>Pseudomonadota</taxon>
        <taxon>Betaproteobacteria</taxon>
        <taxon>Burkholderiales</taxon>
        <taxon>Oxalobacteraceae</taxon>
        <taxon>Sapientia</taxon>
    </lineage>
</organism>
<evidence type="ECO:0000313" key="7">
    <source>
        <dbReference type="EMBL" id="TDK67160.1"/>
    </source>
</evidence>
<feature type="transmembrane region" description="Helical" evidence="6">
    <location>
        <begin position="96"/>
        <end position="118"/>
    </location>
</feature>
<dbReference type="OrthoDB" id="9831582at2"/>
<feature type="transmembrane region" description="Helical" evidence="6">
    <location>
        <begin position="157"/>
        <end position="180"/>
    </location>
</feature>
<feature type="transmembrane region" description="Helical" evidence="6">
    <location>
        <begin position="223"/>
        <end position="243"/>
    </location>
</feature>
<name>A0A4R5W397_9BURK</name>
<gene>
    <name evidence="7" type="ORF">E2I14_05195</name>
</gene>
<keyword evidence="8" id="KW-1185">Reference proteome</keyword>
<evidence type="ECO:0008006" key="9">
    <source>
        <dbReference type="Google" id="ProtNLM"/>
    </source>
</evidence>
<evidence type="ECO:0000256" key="2">
    <source>
        <dbReference type="ARBA" id="ARBA00007375"/>
    </source>
</evidence>
<evidence type="ECO:0000256" key="6">
    <source>
        <dbReference type="SAM" id="Phobius"/>
    </source>
</evidence>
<keyword evidence="3 6" id="KW-0812">Transmembrane</keyword>
<dbReference type="RefSeq" id="WP_133326132.1">
    <property type="nucleotide sequence ID" value="NZ_SMYL01000002.1"/>
</dbReference>
<evidence type="ECO:0000313" key="8">
    <source>
        <dbReference type="Proteomes" id="UP000294829"/>
    </source>
</evidence>
<evidence type="ECO:0000256" key="3">
    <source>
        <dbReference type="ARBA" id="ARBA00022692"/>
    </source>
</evidence>
<reference evidence="7 8" key="1">
    <citation type="submission" date="2019-03" db="EMBL/GenBank/DDBJ databases">
        <title>Sapientia aquatica gen. nov., sp. nov., isolated from a crater lake.</title>
        <authorList>
            <person name="Felfoldi T."/>
            <person name="Szabo A."/>
            <person name="Toth E."/>
            <person name="Schumann P."/>
            <person name="Keki Z."/>
            <person name="Marialigeti K."/>
            <person name="Mathe I."/>
        </authorList>
    </citation>
    <scope>NUCLEOTIDE SEQUENCE [LARGE SCALE GENOMIC DNA]</scope>
    <source>
        <strain evidence="7 8">SA-152</strain>
    </source>
</reference>
<feature type="transmembrane region" description="Helical" evidence="6">
    <location>
        <begin position="39"/>
        <end position="56"/>
    </location>
</feature>
<dbReference type="GO" id="GO:0016020">
    <property type="term" value="C:membrane"/>
    <property type="evidence" value="ECO:0007669"/>
    <property type="project" value="UniProtKB-SubCell"/>
</dbReference>
<evidence type="ECO:0000256" key="4">
    <source>
        <dbReference type="ARBA" id="ARBA00022989"/>
    </source>
</evidence>
<dbReference type="Proteomes" id="UP000294829">
    <property type="component" value="Unassembled WGS sequence"/>
</dbReference>
<feature type="transmembrane region" description="Helical" evidence="6">
    <location>
        <begin position="130"/>
        <end position="151"/>
    </location>
</feature>
<dbReference type="Pfam" id="PF07947">
    <property type="entry name" value="YhhN"/>
    <property type="match status" value="1"/>
</dbReference>
<comment type="caution">
    <text evidence="7">The sequence shown here is derived from an EMBL/GenBank/DDBJ whole genome shotgun (WGS) entry which is preliminary data.</text>
</comment>
<accession>A0A4R5W397</accession>
<evidence type="ECO:0000256" key="5">
    <source>
        <dbReference type="ARBA" id="ARBA00023136"/>
    </source>
</evidence>
<dbReference type="InterPro" id="IPR012506">
    <property type="entry name" value="TMEM86B-like"/>
</dbReference>
<keyword evidence="4 6" id="KW-1133">Transmembrane helix</keyword>
<proteinExistence type="inferred from homology"/>
<feature type="transmembrane region" description="Helical" evidence="6">
    <location>
        <begin position="189"/>
        <end position="211"/>
    </location>
</feature>
<dbReference type="EMBL" id="SMYL01000002">
    <property type="protein sequence ID" value="TDK67160.1"/>
    <property type="molecule type" value="Genomic_DNA"/>
</dbReference>
<protein>
    <recommendedName>
        <fullName evidence="9">Lysoplasmalogenase</fullName>
    </recommendedName>
</protein>